<feature type="domain" description="Helix-turn-helix" evidence="1">
    <location>
        <begin position="37"/>
        <end position="87"/>
    </location>
</feature>
<evidence type="ECO:0000313" key="2">
    <source>
        <dbReference type="EMBL" id="BAG26565.1"/>
    </source>
</evidence>
<dbReference type="KEGG" id="lfe:LAF_0229"/>
<dbReference type="AlphaFoldDB" id="A0ABF7R0W7"/>
<dbReference type="NCBIfam" id="TIGR01764">
    <property type="entry name" value="excise"/>
    <property type="match status" value="1"/>
</dbReference>
<dbReference type="Pfam" id="PF12728">
    <property type="entry name" value="HTH_17"/>
    <property type="match status" value="1"/>
</dbReference>
<protein>
    <recommendedName>
        <fullName evidence="1">Helix-turn-helix domain-containing protein</fullName>
    </recommendedName>
</protein>
<proteinExistence type="predicted"/>
<dbReference type="RefSeq" id="WP_012390811.1">
    <property type="nucleotide sequence ID" value="NC_010610.1"/>
</dbReference>
<accession>A0ABF7R0W7</accession>
<reference evidence="2 3" key="1">
    <citation type="journal article" date="2008" name="DNA Res.">
        <title>Comparative genome analysis of Lactobacillus reuteri and Lactobacillus fermentum reveal a genomic island for reuterin and cobalamin production.</title>
        <authorList>
            <person name="Morita H."/>
            <person name="Toh H."/>
            <person name="Fukuda S."/>
            <person name="Horikawa H."/>
            <person name="Oshima K."/>
            <person name="Suzuki T."/>
            <person name="Murakami M."/>
            <person name="Hisamatsu S."/>
            <person name="Kato Y."/>
            <person name="Takizawa T."/>
            <person name="Fukuoka H."/>
            <person name="Yoshimura T."/>
            <person name="Itoh K."/>
            <person name="O'Sullivan D.J."/>
            <person name="McKay L.L."/>
            <person name="Ohno H."/>
            <person name="Kikuchi J."/>
            <person name="Masaoka T."/>
            <person name="Hattori M."/>
        </authorList>
    </citation>
    <scope>NUCLEOTIDE SEQUENCE [LARGE SCALE GENOMIC DNA]</scope>
    <source>
        <strain evidence="3">NBRC 3956 / LMG 18251</strain>
    </source>
</reference>
<evidence type="ECO:0000313" key="3">
    <source>
        <dbReference type="Proteomes" id="UP000001697"/>
    </source>
</evidence>
<gene>
    <name evidence="2" type="ordered locus">LAF_0229</name>
</gene>
<dbReference type="Proteomes" id="UP000001697">
    <property type="component" value="Chromosome"/>
</dbReference>
<organism evidence="2 3">
    <name type="scientific">Limosilactobacillus fermentum (strain NBRC 3956 / LMG 18251)</name>
    <name type="common">Lactobacillus fermentum</name>
    <dbReference type="NCBI Taxonomy" id="334390"/>
    <lineage>
        <taxon>Bacteria</taxon>
        <taxon>Bacillati</taxon>
        <taxon>Bacillota</taxon>
        <taxon>Bacilli</taxon>
        <taxon>Lactobacillales</taxon>
        <taxon>Lactobacillaceae</taxon>
        <taxon>Limosilactobacillus</taxon>
    </lineage>
</organism>
<dbReference type="InterPro" id="IPR041657">
    <property type="entry name" value="HTH_17"/>
</dbReference>
<dbReference type="InterPro" id="IPR010093">
    <property type="entry name" value="SinI_DNA-bd"/>
</dbReference>
<dbReference type="InterPro" id="IPR009061">
    <property type="entry name" value="DNA-bd_dom_put_sf"/>
</dbReference>
<evidence type="ECO:0000259" key="1">
    <source>
        <dbReference type="Pfam" id="PF12728"/>
    </source>
</evidence>
<keyword evidence="3" id="KW-1185">Reference proteome</keyword>
<sequence>MEIKLQLPDEFAGMIAKCLADQLEQQTPHPQMEADAWLNKGQTSEYLGVSRVFLDKLIKSQSLPCKRIGTRSYRFKKADLDDWLRSQQ</sequence>
<dbReference type="EMBL" id="AP008937">
    <property type="protein sequence ID" value="BAG26565.1"/>
    <property type="molecule type" value="Genomic_DNA"/>
</dbReference>
<dbReference type="SUPFAM" id="SSF46955">
    <property type="entry name" value="Putative DNA-binding domain"/>
    <property type="match status" value="1"/>
</dbReference>
<name>A0ABF7R0W7_LIMF3</name>